<gene>
    <name evidence="3" type="ORF">PCOR1329_LOCUS16106</name>
</gene>
<keyword evidence="2" id="KW-0472">Membrane</keyword>
<dbReference type="Gene3D" id="3.50.4.10">
    <property type="entry name" value="Hepatocyte Growth Factor"/>
    <property type="match status" value="1"/>
</dbReference>
<evidence type="ECO:0000313" key="3">
    <source>
        <dbReference type="EMBL" id="CAK0811543.1"/>
    </source>
</evidence>
<keyword evidence="2" id="KW-1133">Transmembrane helix</keyword>
<evidence type="ECO:0000313" key="4">
    <source>
        <dbReference type="Proteomes" id="UP001189429"/>
    </source>
</evidence>
<feature type="transmembrane region" description="Helical" evidence="2">
    <location>
        <begin position="120"/>
        <end position="142"/>
    </location>
</feature>
<protein>
    <recommendedName>
        <fullName evidence="5">Apple domain-containing protein</fullName>
    </recommendedName>
</protein>
<organism evidence="3 4">
    <name type="scientific">Prorocentrum cordatum</name>
    <dbReference type="NCBI Taxonomy" id="2364126"/>
    <lineage>
        <taxon>Eukaryota</taxon>
        <taxon>Sar</taxon>
        <taxon>Alveolata</taxon>
        <taxon>Dinophyceae</taxon>
        <taxon>Prorocentrales</taxon>
        <taxon>Prorocentraceae</taxon>
        <taxon>Prorocentrum</taxon>
    </lineage>
</organism>
<keyword evidence="4" id="KW-1185">Reference proteome</keyword>
<feature type="transmembrane region" description="Helical" evidence="2">
    <location>
        <begin position="47"/>
        <end position="67"/>
    </location>
</feature>
<sequence length="363" mass="40023">MQYATPPRTEDSLGPSMAQHQQTVDPSQYQGNIKAGQSTRRLLDSKVTFICVGLLLLTMMCIVPIWNAAALMSDENYVFWVGRATPVSIMTLTIGLVLLYVATVFVFVGCARSQFSEQTVMMMANIFITLLGLILILMSLPLTRESVETYTTLMHQCDVAPQTHRLYEYSQVLQNIRATPECAAKYSVEECVGYEEAVPYTSFLKSMEGRYRCAGFCYHPTNADALLAAPFQTFGPAPGNSFCGGDYLASTSVLSMPDCEARCREDGRCRYFSYWATGKSHWCHTTARCDTLERDGDQVVWIYSRPEAAVEPGRWQYAQETKGGPSRDNVTSQRAAGHQVASRPPRLGAAAAAASPGGPSLRC</sequence>
<feature type="region of interest" description="Disordered" evidence="1">
    <location>
        <begin position="319"/>
        <end position="363"/>
    </location>
</feature>
<feature type="transmembrane region" description="Helical" evidence="2">
    <location>
        <begin position="87"/>
        <end position="108"/>
    </location>
</feature>
<dbReference type="EMBL" id="CAUYUJ010004914">
    <property type="protein sequence ID" value="CAK0811543.1"/>
    <property type="molecule type" value="Genomic_DNA"/>
</dbReference>
<accession>A0ABN9QZS2</accession>
<comment type="caution">
    <text evidence="3">The sequence shown here is derived from an EMBL/GenBank/DDBJ whole genome shotgun (WGS) entry which is preliminary data.</text>
</comment>
<evidence type="ECO:0000256" key="2">
    <source>
        <dbReference type="SAM" id="Phobius"/>
    </source>
</evidence>
<dbReference type="Proteomes" id="UP001189429">
    <property type="component" value="Unassembled WGS sequence"/>
</dbReference>
<reference evidence="3" key="1">
    <citation type="submission" date="2023-10" db="EMBL/GenBank/DDBJ databases">
        <authorList>
            <person name="Chen Y."/>
            <person name="Shah S."/>
            <person name="Dougan E. K."/>
            <person name="Thang M."/>
            <person name="Chan C."/>
        </authorList>
    </citation>
    <scope>NUCLEOTIDE SEQUENCE [LARGE SCALE GENOMIC DNA]</scope>
</reference>
<feature type="region of interest" description="Disordered" evidence="1">
    <location>
        <begin position="1"/>
        <end position="25"/>
    </location>
</feature>
<feature type="compositionally biased region" description="Low complexity" evidence="1">
    <location>
        <begin position="341"/>
        <end position="363"/>
    </location>
</feature>
<name>A0ABN9QZS2_9DINO</name>
<keyword evidence="2" id="KW-0812">Transmembrane</keyword>
<evidence type="ECO:0000256" key="1">
    <source>
        <dbReference type="SAM" id="MobiDB-lite"/>
    </source>
</evidence>
<proteinExistence type="predicted"/>
<evidence type="ECO:0008006" key="5">
    <source>
        <dbReference type="Google" id="ProtNLM"/>
    </source>
</evidence>